<proteinExistence type="predicted"/>
<accession>A0ACC0XMW5</accession>
<dbReference type="EMBL" id="CM047747">
    <property type="protein sequence ID" value="KAJ0018996.1"/>
    <property type="molecule type" value="Genomic_DNA"/>
</dbReference>
<gene>
    <name evidence="1" type="ORF">Pint_11063</name>
</gene>
<comment type="caution">
    <text evidence="1">The sequence shown here is derived from an EMBL/GenBank/DDBJ whole genome shotgun (WGS) entry which is preliminary data.</text>
</comment>
<name>A0ACC0XMW5_9ROSI</name>
<evidence type="ECO:0000313" key="1">
    <source>
        <dbReference type="EMBL" id="KAJ0018996.1"/>
    </source>
</evidence>
<protein>
    <submittedName>
        <fullName evidence="1">Uncharacterized protein</fullName>
    </submittedName>
</protein>
<organism evidence="1 2">
    <name type="scientific">Pistacia integerrima</name>
    <dbReference type="NCBI Taxonomy" id="434235"/>
    <lineage>
        <taxon>Eukaryota</taxon>
        <taxon>Viridiplantae</taxon>
        <taxon>Streptophyta</taxon>
        <taxon>Embryophyta</taxon>
        <taxon>Tracheophyta</taxon>
        <taxon>Spermatophyta</taxon>
        <taxon>Magnoliopsida</taxon>
        <taxon>eudicotyledons</taxon>
        <taxon>Gunneridae</taxon>
        <taxon>Pentapetalae</taxon>
        <taxon>rosids</taxon>
        <taxon>malvids</taxon>
        <taxon>Sapindales</taxon>
        <taxon>Anacardiaceae</taxon>
        <taxon>Pistacia</taxon>
    </lineage>
</organism>
<evidence type="ECO:0000313" key="2">
    <source>
        <dbReference type="Proteomes" id="UP001163603"/>
    </source>
</evidence>
<reference evidence="2" key="1">
    <citation type="journal article" date="2023" name="G3 (Bethesda)">
        <title>Genome assembly and association tests identify interacting loci associated with vigor, precocity, and sex in interspecific pistachio rootstocks.</title>
        <authorList>
            <person name="Palmer W."/>
            <person name="Jacygrad E."/>
            <person name="Sagayaradj S."/>
            <person name="Cavanaugh K."/>
            <person name="Han R."/>
            <person name="Bertier L."/>
            <person name="Beede B."/>
            <person name="Kafkas S."/>
            <person name="Golino D."/>
            <person name="Preece J."/>
            <person name="Michelmore R."/>
        </authorList>
    </citation>
    <scope>NUCLEOTIDE SEQUENCE [LARGE SCALE GENOMIC DNA]</scope>
</reference>
<dbReference type="Proteomes" id="UP001163603">
    <property type="component" value="Chromosome 12"/>
</dbReference>
<sequence>MCLSHNKFNCTR</sequence>
<keyword evidence="2" id="KW-1185">Reference proteome</keyword>